<dbReference type="InterPro" id="IPR038377">
    <property type="entry name" value="Na/Glc_symporter_sf"/>
</dbReference>
<dbReference type="InterPro" id="IPR051163">
    <property type="entry name" value="Sodium:Solute_Symporter_SSF"/>
</dbReference>
<evidence type="ECO:0000256" key="6">
    <source>
        <dbReference type="ARBA" id="ARBA00022989"/>
    </source>
</evidence>
<dbReference type="GO" id="GO:0005886">
    <property type="term" value="C:plasma membrane"/>
    <property type="evidence" value="ECO:0007669"/>
    <property type="project" value="UniProtKB-SubCell"/>
</dbReference>
<evidence type="ECO:0000256" key="10">
    <source>
        <dbReference type="ARBA" id="ARBA00023201"/>
    </source>
</evidence>
<feature type="transmembrane region" description="Helical" evidence="12">
    <location>
        <begin position="404"/>
        <end position="427"/>
    </location>
</feature>
<keyword evidence="8" id="KW-0406">Ion transport</keyword>
<dbReference type="AlphaFoldDB" id="A0A4Q5LXJ4"/>
<comment type="similarity">
    <text evidence="2 11">Belongs to the sodium:solute symporter (SSF) (TC 2.A.21) family.</text>
</comment>
<evidence type="ECO:0000256" key="5">
    <source>
        <dbReference type="ARBA" id="ARBA00022692"/>
    </source>
</evidence>
<feature type="transmembrane region" description="Helical" evidence="12">
    <location>
        <begin position="181"/>
        <end position="199"/>
    </location>
</feature>
<sequence>MSNLDWILLTVTLLIIIVYGVYKSHRDKDIDGYLLGNQSLPWYHVGLSVMATQASAITFLSTTGQGFDDGMRFVQFYFGLPLAMIVLCITFIPIFHRLKVYTAYEYLEHRFDGKVRIFTAFLFLLQRSLSTGISIYAPSIILSTIFGWDIFWTNIIMGGLVLTYTVIGGTKAISYTHVQQMLVITVAMFLAGVIVLQMLPENIGLVKALKIAGKAGHMKLVSFEFNPKDRYNLWSGLIGGFFLQLSYFGTDQSQVGRYLTGESTNQSRLGLVMNGLLKVPMQFCILLVGVLVFVFYQYNTSPVFFNKVEVDKLRSSQYAPQLQALEQEHEAIAKRKQQLLSNIGDAEDQQLSAYKASLKESDSLSKNVKSQVVGLIKKNNPAATTNDRDFVFLRFVLDYLPHGLIGLLIAVIFAASMGSIASAYNSLAATTVVDVYRKYAKTPPTGKAELNASKVSTVLWGIFCIFVAQYASELGNMIEVVNVLGSLFYGIILGVFLVAFYFKNIGGTATFWAAVISQGIILGIGIPQLILKTEWIAYLWFNPIGCILVIGIAWMIQNLWKKSEYSSSKTTNV</sequence>
<dbReference type="EMBL" id="SEWF01000025">
    <property type="protein sequence ID" value="RYU94474.1"/>
    <property type="molecule type" value="Genomic_DNA"/>
</dbReference>
<evidence type="ECO:0000256" key="2">
    <source>
        <dbReference type="ARBA" id="ARBA00006434"/>
    </source>
</evidence>
<keyword evidence="10" id="KW-0739">Sodium transport</keyword>
<name>A0A4Q5LXJ4_9BACT</name>
<dbReference type="PANTHER" id="PTHR42985:SF40">
    <property type="entry name" value="LD47995P-RELATED"/>
    <property type="match status" value="1"/>
</dbReference>
<organism evidence="13 14">
    <name type="scientific">Emticicia agri</name>
    <dbReference type="NCBI Taxonomy" id="2492393"/>
    <lineage>
        <taxon>Bacteria</taxon>
        <taxon>Pseudomonadati</taxon>
        <taxon>Bacteroidota</taxon>
        <taxon>Cytophagia</taxon>
        <taxon>Cytophagales</taxon>
        <taxon>Leadbetterellaceae</taxon>
        <taxon>Emticicia</taxon>
    </lineage>
</organism>
<comment type="subcellular location">
    <subcellularLocation>
        <location evidence="1">Cell membrane</location>
        <topology evidence="1">Multi-pass membrane protein</topology>
    </subcellularLocation>
</comment>
<evidence type="ECO:0000256" key="4">
    <source>
        <dbReference type="ARBA" id="ARBA00022475"/>
    </source>
</evidence>
<keyword evidence="6 12" id="KW-1133">Transmembrane helix</keyword>
<keyword evidence="9 12" id="KW-0472">Membrane</keyword>
<feature type="transmembrane region" description="Helical" evidence="12">
    <location>
        <begin position="117"/>
        <end position="138"/>
    </location>
</feature>
<comment type="caution">
    <text evidence="13">The sequence shown here is derived from an EMBL/GenBank/DDBJ whole genome shotgun (WGS) entry which is preliminary data.</text>
</comment>
<feature type="transmembrane region" description="Helical" evidence="12">
    <location>
        <begin position="42"/>
        <end position="62"/>
    </location>
</feature>
<feature type="transmembrane region" description="Helical" evidence="12">
    <location>
        <begin position="74"/>
        <end position="96"/>
    </location>
</feature>
<dbReference type="OrthoDB" id="9803597at2"/>
<evidence type="ECO:0000256" key="7">
    <source>
        <dbReference type="ARBA" id="ARBA00023053"/>
    </source>
</evidence>
<dbReference type="CDD" id="cd11494">
    <property type="entry name" value="SLC5sbd_NIS-like_u2"/>
    <property type="match status" value="1"/>
</dbReference>
<evidence type="ECO:0000256" key="1">
    <source>
        <dbReference type="ARBA" id="ARBA00004651"/>
    </source>
</evidence>
<dbReference type="GO" id="GO:0015293">
    <property type="term" value="F:symporter activity"/>
    <property type="evidence" value="ECO:0007669"/>
    <property type="project" value="TreeGrafter"/>
</dbReference>
<feature type="transmembrane region" description="Helical" evidence="12">
    <location>
        <begin position="448"/>
        <end position="471"/>
    </location>
</feature>
<evidence type="ECO:0000313" key="14">
    <source>
        <dbReference type="Proteomes" id="UP000293162"/>
    </source>
</evidence>
<evidence type="ECO:0000256" key="12">
    <source>
        <dbReference type="SAM" id="Phobius"/>
    </source>
</evidence>
<dbReference type="Pfam" id="PF00474">
    <property type="entry name" value="SSF"/>
    <property type="match status" value="2"/>
</dbReference>
<protein>
    <submittedName>
        <fullName evidence="13">Sodium:solute symporter</fullName>
    </submittedName>
</protein>
<evidence type="ECO:0000313" key="13">
    <source>
        <dbReference type="EMBL" id="RYU94474.1"/>
    </source>
</evidence>
<gene>
    <name evidence="13" type="ORF">EWM59_16880</name>
</gene>
<dbReference type="Proteomes" id="UP000293162">
    <property type="component" value="Unassembled WGS sequence"/>
</dbReference>
<keyword evidence="5 12" id="KW-0812">Transmembrane</keyword>
<feature type="transmembrane region" description="Helical" evidence="12">
    <location>
        <begin position="509"/>
        <end position="530"/>
    </location>
</feature>
<keyword evidence="4" id="KW-1003">Cell membrane</keyword>
<dbReference type="PROSITE" id="PS50283">
    <property type="entry name" value="NA_SOLUT_SYMP_3"/>
    <property type="match status" value="1"/>
</dbReference>
<dbReference type="RefSeq" id="WP_130022408.1">
    <property type="nucleotide sequence ID" value="NZ_SEWF01000025.1"/>
</dbReference>
<feature type="transmembrane region" description="Helical" evidence="12">
    <location>
        <begin position="150"/>
        <end position="169"/>
    </location>
</feature>
<feature type="transmembrane region" description="Helical" evidence="12">
    <location>
        <begin position="231"/>
        <end position="250"/>
    </location>
</feature>
<dbReference type="PANTHER" id="PTHR42985">
    <property type="entry name" value="SODIUM-COUPLED MONOCARBOXYLATE TRANSPORTER"/>
    <property type="match status" value="1"/>
</dbReference>
<dbReference type="Gene3D" id="1.20.1730.10">
    <property type="entry name" value="Sodium/glucose cotransporter"/>
    <property type="match status" value="1"/>
</dbReference>
<accession>A0A4Q5LXJ4</accession>
<evidence type="ECO:0000256" key="11">
    <source>
        <dbReference type="RuleBase" id="RU362091"/>
    </source>
</evidence>
<feature type="transmembrane region" description="Helical" evidence="12">
    <location>
        <begin position="536"/>
        <end position="556"/>
    </location>
</feature>
<feature type="transmembrane region" description="Helical" evidence="12">
    <location>
        <begin position="6"/>
        <end position="22"/>
    </location>
</feature>
<evidence type="ECO:0000256" key="9">
    <source>
        <dbReference type="ARBA" id="ARBA00023136"/>
    </source>
</evidence>
<reference evidence="13 14" key="1">
    <citation type="submission" date="2019-02" db="EMBL/GenBank/DDBJ databases">
        <title>Bacterial novel species Emticicia sp. 17J42-9 isolated from soil.</title>
        <authorList>
            <person name="Jung H.-Y."/>
        </authorList>
    </citation>
    <scope>NUCLEOTIDE SEQUENCE [LARGE SCALE GENOMIC DNA]</scope>
    <source>
        <strain evidence="13 14">17J42-9</strain>
    </source>
</reference>
<keyword evidence="7" id="KW-0915">Sodium</keyword>
<evidence type="ECO:0000256" key="8">
    <source>
        <dbReference type="ARBA" id="ARBA00023065"/>
    </source>
</evidence>
<feature type="transmembrane region" description="Helical" evidence="12">
    <location>
        <begin position="271"/>
        <end position="296"/>
    </location>
</feature>
<dbReference type="InterPro" id="IPR001734">
    <property type="entry name" value="Na/solute_symporter"/>
</dbReference>
<keyword evidence="3" id="KW-0813">Transport</keyword>
<dbReference type="GO" id="GO:0006814">
    <property type="term" value="P:sodium ion transport"/>
    <property type="evidence" value="ECO:0007669"/>
    <property type="project" value="UniProtKB-KW"/>
</dbReference>
<keyword evidence="14" id="KW-1185">Reference proteome</keyword>
<proteinExistence type="inferred from homology"/>
<evidence type="ECO:0000256" key="3">
    <source>
        <dbReference type="ARBA" id="ARBA00022448"/>
    </source>
</evidence>
<feature type="transmembrane region" description="Helical" evidence="12">
    <location>
        <begin position="483"/>
        <end position="502"/>
    </location>
</feature>